<dbReference type="InParanoid" id="A0A6I8U8Z0"/>
<sequence length="229" mass="25491">MKKYNYSKLSQRDLEAASSTVSSAAGKSIIGSSNGTTVIETGMYLRDWRQALRTPPSYRIGNRTIRLQVHVIWPLAVLGALLLFLLYIIGSSTMQSGSSIGNLDRNSVIFYNSTYPLTEPIVSNGMYTFRIGVIADLDTNSRVGSKDSWNSYFMKGYLSYIPAKGTVTVSWDETGPKEMKSSFSLKGKNTSGFWSDYREIKVAPRSYCLAKSIKSKRGLPSLRIPTKYL</sequence>
<dbReference type="GO" id="GO:0045134">
    <property type="term" value="F:UDP phosphatase activity"/>
    <property type="evidence" value="ECO:0007669"/>
    <property type="project" value="TreeGrafter"/>
</dbReference>
<dbReference type="Proteomes" id="UP000008820">
    <property type="component" value="Chromosome 3"/>
</dbReference>
<evidence type="ECO:0000313" key="6">
    <source>
        <dbReference type="EnsemblMetazoa" id="AAEL027492-PA"/>
    </source>
</evidence>
<comment type="similarity">
    <text evidence="5">Belongs to the apyrase family.</text>
</comment>
<keyword evidence="3" id="KW-0378">Hydrolase</keyword>
<dbReference type="GO" id="GO:0005509">
    <property type="term" value="F:calcium ion binding"/>
    <property type="evidence" value="ECO:0007669"/>
    <property type="project" value="InterPro"/>
</dbReference>
<organism evidence="6 7">
    <name type="scientific">Aedes aegypti</name>
    <name type="common">Yellowfever mosquito</name>
    <name type="synonym">Culex aegypti</name>
    <dbReference type="NCBI Taxonomy" id="7159"/>
    <lineage>
        <taxon>Eukaryota</taxon>
        <taxon>Metazoa</taxon>
        <taxon>Ecdysozoa</taxon>
        <taxon>Arthropoda</taxon>
        <taxon>Hexapoda</taxon>
        <taxon>Insecta</taxon>
        <taxon>Pterygota</taxon>
        <taxon>Neoptera</taxon>
        <taxon>Endopterygota</taxon>
        <taxon>Diptera</taxon>
        <taxon>Nematocera</taxon>
        <taxon>Culicoidea</taxon>
        <taxon>Culicidae</taxon>
        <taxon>Culicinae</taxon>
        <taxon>Aedini</taxon>
        <taxon>Aedes</taxon>
        <taxon>Stegomyia</taxon>
    </lineage>
</organism>
<evidence type="ECO:0000256" key="3">
    <source>
        <dbReference type="ARBA" id="ARBA00022801"/>
    </source>
</evidence>
<dbReference type="SUPFAM" id="SSF101887">
    <property type="entry name" value="Apyrase"/>
    <property type="match status" value="1"/>
</dbReference>
<evidence type="ECO:0000256" key="4">
    <source>
        <dbReference type="ARBA" id="ARBA00022837"/>
    </source>
</evidence>
<dbReference type="AlphaFoldDB" id="A0A6I8U8Z0"/>
<dbReference type="PANTHER" id="PTHR13023:SF3">
    <property type="entry name" value="SOLUBLE CALCIUM-ACTIVATED NUCLEOTIDASE 1"/>
    <property type="match status" value="1"/>
</dbReference>
<evidence type="ECO:0000256" key="1">
    <source>
        <dbReference type="ARBA" id="ARBA00001913"/>
    </source>
</evidence>
<keyword evidence="7" id="KW-1185">Reference proteome</keyword>
<proteinExistence type="inferred from homology"/>
<accession>A0A6I8U8Z0</accession>
<dbReference type="Gene3D" id="2.120.10.100">
    <property type="entry name" value="Apyrase"/>
    <property type="match status" value="1"/>
</dbReference>
<reference evidence="6" key="2">
    <citation type="submission" date="2020-05" db="UniProtKB">
        <authorList>
            <consortium name="EnsemblMetazoa"/>
        </authorList>
    </citation>
    <scope>IDENTIFICATION</scope>
    <source>
        <strain evidence="6">LVP_AGWG</strain>
    </source>
</reference>
<keyword evidence="4" id="KW-0106">Calcium</keyword>
<dbReference type="GO" id="GO:0030166">
    <property type="term" value="P:proteoglycan biosynthetic process"/>
    <property type="evidence" value="ECO:0007669"/>
    <property type="project" value="TreeGrafter"/>
</dbReference>
<dbReference type="PANTHER" id="PTHR13023">
    <property type="entry name" value="APYRASE"/>
    <property type="match status" value="1"/>
</dbReference>
<dbReference type="InterPro" id="IPR036258">
    <property type="entry name" value="Apyrase_sf"/>
</dbReference>
<evidence type="ECO:0000256" key="5">
    <source>
        <dbReference type="ARBA" id="ARBA00025738"/>
    </source>
</evidence>
<dbReference type="GO" id="GO:0004382">
    <property type="term" value="F:GDP phosphatase activity"/>
    <property type="evidence" value="ECO:0007669"/>
    <property type="project" value="TreeGrafter"/>
</dbReference>
<evidence type="ECO:0000313" key="7">
    <source>
        <dbReference type="Proteomes" id="UP000008820"/>
    </source>
</evidence>
<keyword evidence="2" id="KW-0479">Metal-binding</keyword>
<gene>
    <name evidence="6" type="primary">110677770</name>
</gene>
<dbReference type="OrthoDB" id="25028at2759"/>
<dbReference type="InterPro" id="IPR009283">
    <property type="entry name" value="Apyrase"/>
</dbReference>
<evidence type="ECO:0000256" key="2">
    <source>
        <dbReference type="ARBA" id="ARBA00022723"/>
    </source>
</evidence>
<name>A0A6I8U8Z0_AEDAE</name>
<reference evidence="6 7" key="1">
    <citation type="submission" date="2017-06" db="EMBL/GenBank/DDBJ databases">
        <title>Aedes aegypti genome working group (AGWG) sequencing and assembly.</title>
        <authorList>
            <consortium name="Aedes aegypti Genome Working Group (AGWG)"/>
            <person name="Matthews B.J."/>
        </authorList>
    </citation>
    <scope>NUCLEOTIDE SEQUENCE [LARGE SCALE GENOMIC DNA]</scope>
    <source>
        <strain evidence="6 7">LVP_AGWG</strain>
    </source>
</reference>
<dbReference type="EnsemblMetazoa" id="AAEL027492-RA">
    <property type="protein sequence ID" value="AAEL027492-PA"/>
    <property type="gene ID" value="AAEL027492"/>
</dbReference>
<protein>
    <submittedName>
        <fullName evidence="6">Uncharacterized protein</fullName>
    </submittedName>
</protein>
<comment type="cofactor">
    <cofactor evidence="1">
        <name>Ca(2+)</name>
        <dbReference type="ChEBI" id="CHEBI:29108"/>
    </cofactor>
</comment>